<keyword evidence="3" id="KW-1185">Reference proteome</keyword>
<feature type="region of interest" description="Disordered" evidence="1">
    <location>
        <begin position="297"/>
        <end position="402"/>
    </location>
</feature>
<feature type="non-terminal residue" evidence="2">
    <location>
        <position position="417"/>
    </location>
</feature>
<reference evidence="2" key="1">
    <citation type="submission" date="2017-07" db="EMBL/GenBank/DDBJ databases">
        <title>Taro Niue Genome Assembly and Annotation.</title>
        <authorList>
            <person name="Atibalentja N."/>
            <person name="Keating K."/>
            <person name="Fields C.J."/>
        </authorList>
    </citation>
    <scope>NUCLEOTIDE SEQUENCE</scope>
    <source>
        <strain evidence="2">Niue_2</strain>
        <tissue evidence="2">Leaf</tissue>
    </source>
</reference>
<organism evidence="2 3">
    <name type="scientific">Colocasia esculenta</name>
    <name type="common">Wild taro</name>
    <name type="synonym">Arum esculentum</name>
    <dbReference type="NCBI Taxonomy" id="4460"/>
    <lineage>
        <taxon>Eukaryota</taxon>
        <taxon>Viridiplantae</taxon>
        <taxon>Streptophyta</taxon>
        <taxon>Embryophyta</taxon>
        <taxon>Tracheophyta</taxon>
        <taxon>Spermatophyta</taxon>
        <taxon>Magnoliopsida</taxon>
        <taxon>Liliopsida</taxon>
        <taxon>Araceae</taxon>
        <taxon>Aroideae</taxon>
        <taxon>Colocasieae</taxon>
        <taxon>Colocasia</taxon>
    </lineage>
</organism>
<dbReference type="AlphaFoldDB" id="A0A843WZX6"/>
<comment type="caution">
    <text evidence="2">The sequence shown here is derived from an EMBL/GenBank/DDBJ whole genome shotgun (WGS) entry which is preliminary data.</text>
</comment>
<evidence type="ECO:0000313" key="2">
    <source>
        <dbReference type="EMBL" id="MQM08300.1"/>
    </source>
</evidence>
<evidence type="ECO:0000256" key="1">
    <source>
        <dbReference type="SAM" id="MobiDB-lite"/>
    </source>
</evidence>
<feature type="compositionally biased region" description="Basic residues" evidence="1">
    <location>
        <begin position="368"/>
        <end position="382"/>
    </location>
</feature>
<dbReference type="Proteomes" id="UP000652761">
    <property type="component" value="Unassembled WGS sequence"/>
</dbReference>
<accession>A0A843WZX6</accession>
<name>A0A843WZX6_COLES</name>
<dbReference type="EMBL" id="NMUH01004086">
    <property type="protein sequence ID" value="MQM08300.1"/>
    <property type="molecule type" value="Genomic_DNA"/>
</dbReference>
<protein>
    <submittedName>
        <fullName evidence="2">Uncharacterized protein</fullName>
    </submittedName>
</protein>
<sequence length="417" mass="46451">MLWPQRSPNPLSEIAHGLWGSLKTPVINKDHMLMVEHRSTMYIANKSPRPKTSPWDSPKRRSQNEWIACADAKSNIPQATLCSSVVCPQKVNLCKRMVRTALSCISEVVILRQFMACTIFVEVLAVSACKTANWVSMIFGSKYLIQLCKVKTTGDHIFATKEREKERIKRLIRRYIAAKSQFSMHKAKFWHCCHEMMGRRPHLSVPPSQHLLCHASAWLSHSEKGKKGGGCRRPPLLLPSLPLPGVVAADRGHHRCCRWPTPLQPPPPLLAPAAAAAIVFARGSRRQPPLLLSLLMSPLPPVHRKPKEEKEKRRRSAPPPSQASLSRGLSLSHCRLSEEERRRRPGASSLPAISLSHSLSPDALKGTNAKKKRRGKSKKGNKGKYEKKSCANDRNGSSNGRDDVLAGVMFMAGTVQM</sequence>
<proteinExistence type="predicted"/>
<evidence type="ECO:0000313" key="3">
    <source>
        <dbReference type="Proteomes" id="UP000652761"/>
    </source>
</evidence>
<gene>
    <name evidence="2" type="ORF">Taro_041154</name>
</gene>